<feature type="transmembrane region" description="Helical" evidence="7">
    <location>
        <begin position="563"/>
        <end position="581"/>
    </location>
</feature>
<dbReference type="OrthoDB" id="9970435at2759"/>
<evidence type="ECO:0000259" key="9">
    <source>
        <dbReference type="PROSITE" id="PS51382"/>
    </source>
</evidence>
<dbReference type="GeneID" id="14912666"/>
<proteinExistence type="inferred from homology"/>
<dbReference type="PROSITE" id="PS51382">
    <property type="entry name" value="SPX"/>
    <property type="match status" value="1"/>
</dbReference>
<feature type="region of interest" description="Disordered" evidence="6">
    <location>
        <begin position="44"/>
        <end position="74"/>
    </location>
</feature>
<feature type="compositionally biased region" description="Acidic residues" evidence="6">
    <location>
        <begin position="661"/>
        <end position="670"/>
    </location>
</feature>
<dbReference type="InterPro" id="IPR004331">
    <property type="entry name" value="SPX_dom"/>
</dbReference>
<dbReference type="EMBL" id="KB008127">
    <property type="protein sequence ID" value="ELR12179.1"/>
    <property type="molecule type" value="Genomic_DNA"/>
</dbReference>
<evidence type="ECO:0000256" key="5">
    <source>
        <dbReference type="ARBA" id="ARBA00023136"/>
    </source>
</evidence>
<feature type="compositionally biased region" description="Acidic residues" evidence="6">
    <location>
        <begin position="49"/>
        <end position="60"/>
    </location>
</feature>
<dbReference type="KEGG" id="acan:ACA1_318540"/>
<feature type="transmembrane region" description="Helical" evidence="7">
    <location>
        <begin position="247"/>
        <end position="269"/>
    </location>
</feature>
<keyword evidence="11" id="KW-1185">Reference proteome</keyword>
<keyword evidence="3 7" id="KW-0812">Transmembrane</keyword>
<reference evidence="10 11" key="1">
    <citation type="journal article" date="2013" name="Genome Biol.">
        <title>Genome of Acanthamoeba castellanii highlights extensive lateral gene transfer and early evolution of tyrosine kinase signaling.</title>
        <authorList>
            <person name="Clarke M."/>
            <person name="Lohan A.J."/>
            <person name="Liu B."/>
            <person name="Lagkouvardos I."/>
            <person name="Roy S."/>
            <person name="Zafar N."/>
            <person name="Bertelli C."/>
            <person name="Schilde C."/>
            <person name="Kianianmomeni A."/>
            <person name="Burglin T.R."/>
            <person name="Frech C."/>
            <person name="Turcotte B."/>
            <person name="Kopec K.O."/>
            <person name="Synnott J.M."/>
            <person name="Choo C."/>
            <person name="Paponov I."/>
            <person name="Finkler A."/>
            <person name="Soon Heng Tan C."/>
            <person name="Hutchins A.P."/>
            <person name="Weinmeier T."/>
            <person name="Rattei T."/>
            <person name="Chu J.S."/>
            <person name="Gimenez G."/>
            <person name="Irimia M."/>
            <person name="Rigden D.J."/>
            <person name="Fitzpatrick D.A."/>
            <person name="Lorenzo-Morales J."/>
            <person name="Bateman A."/>
            <person name="Chiu C.H."/>
            <person name="Tang P."/>
            <person name="Hegemann P."/>
            <person name="Fromm H."/>
            <person name="Raoult D."/>
            <person name="Greub G."/>
            <person name="Miranda-Saavedra D."/>
            <person name="Chen N."/>
            <person name="Nash P."/>
            <person name="Ginger M.L."/>
            <person name="Horn M."/>
            <person name="Schaap P."/>
            <person name="Caler L."/>
            <person name="Loftus B."/>
        </authorList>
    </citation>
    <scope>NUCLEOTIDE SEQUENCE [LARGE SCALE GENOMIC DNA]</scope>
    <source>
        <strain evidence="10 11">Neff</strain>
    </source>
</reference>
<dbReference type="GO" id="GO:0016020">
    <property type="term" value="C:membrane"/>
    <property type="evidence" value="ECO:0007669"/>
    <property type="project" value="UniProtKB-SubCell"/>
</dbReference>
<keyword evidence="5 7" id="KW-0472">Membrane</keyword>
<dbReference type="InterPro" id="IPR004342">
    <property type="entry name" value="EXS_C"/>
</dbReference>
<feature type="transmembrane region" description="Helical" evidence="7">
    <location>
        <begin position="366"/>
        <end position="386"/>
    </location>
</feature>
<protein>
    <submittedName>
        <fullName evidence="10">SPX domain containing protein</fullName>
    </submittedName>
</protein>
<comment type="subcellular location">
    <subcellularLocation>
        <location evidence="1">Membrane</location>
        <topology evidence="1">Multi-pass membrane protein</topology>
    </subcellularLocation>
</comment>
<evidence type="ECO:0000256" key="1">
    <source>
        <dbReference type="ARBA" id="ARBA00004141"/>
    </source>
</evidence>
<feature type="transmembrane region" description="Helical" evidence="7">
    <location>
        <begin position="331"/>
        <end position="354"/>
    </location>
</feature>
<evidence type="ECO:0000313" key="10">
    <source>
        <dbReference type="EMBL" id="ELR12179.1"/>
    </source>
</evidence>
<sequence length="727" mass="82883">MTFEKQLQFHAVTTWRRKYIAYGEVKKILKRIEQLLRDERVGQTAAGGLEEDGATSDEEGYVGHHHHHHHEGEGLLVGKHRAAEVEEALEELELTFFRRLRDEQAKVDGFYHQQLQYLLTRSERLNDQLRSFEAASELSPADLHKASKRLEKAVVDFYRHLMLLDNYALFNFTAFQKLLMKHDRITQLSSAEYLELIEHTSFVARTTLTSLIHDTEEKFRDMFANGSLDKAKAKLLARQHDYFDWKVLQLGFVAGGAACILLALVLLLLQGQVQEVTGPVGWSKVLPVYRLSAMPILGIWLWGVNVLIWHRTRVNHVYIFDLSPTSALSHIHLFRFAGFLSVLWGTSFFLYAGTAAGHFNAGPAEIFPLALTCTLILLIVCPFNILHRSSRVFFLQVLVSVVLAPFGKLRFVDGYLGDLLTSMVKTLGDAEYTVCYYTTGDWLENTGRCQIANRYGAAAMACLPLFWRMMQCLGRYSATKHVEHLGNSTKYLVALSVVLLSQLYGDLSSAGEWSAIRVLWCIAFIVSTLYSYLWDIFMDWGLGRWHSQNFPLRDELFYSNRKWFYYYCIVSNFVFRFFWTITLSGTPIHTGIDSTTMGWIAATVEVVRRFTWSLLRVENEFQSKAGDVSVYRDTDFIPLPFQVNQVEVSDAEHGAWRHTDDDNDEHDGQDEERPHMQPPPRGGMLVNGKGKNTTASTGTTTVGSPLSSYDDDGDLHMLYSINATTHQ</sequence>
<gene>
    <name evidence="10" type="ORF">ACA1_318540</name>
</gene>
<dbReference type="PANTHER" id="PTHR10783:SF46">
    <property type="entry name" value="PROTEIN ERD1 HOMOLOG 2"/>
    <property type="match status" value="1"/>
</dbReference>
<dbReference type="RefSeq" id="XP_004334192.1">
    <property type="nucleotide sequence ID" value="XM_004334144.1"/>
</dbReference>
<evidence type="ECO:0000259" key="8">
    <source>
        <dbReference type="PROSITE" id="PS51380"/>
    </source>
</evidence>
<accession>L8GH73</accession>
<feature type="transmembrane region" description="Helical" evidence="7">
    <location>
        <begin position="517"/>
        <end position="542"/>
    </location>
</feature>
<feature type="transmembrane region" description="Helical" evidence="7">
    <location>
        <begin position="393"/>
        <end position="412"/>
    </location>
</feature>
<evidence type="ECO:0000313" key="11">
    <source>
        <dbReference type="Proteomes" id="UP000011083"/>
    </source>
</evidence>
<feature type="domain" description="SPX" evidence="9">
    <location>
        <begin position="1"/>
        <end position="196"/>
    </location>
</feature>
<dbReference type="PANTHER" id="PTHR10783">
    <property type="entry name" value="XENOTROPIC AND POLYTROPIC RETROVIRUS RECEPTOR 1-RELATED"/>
    <property type="match status" value="1"/>
</dbReference>
<dbReference type="GO" id="GO:0005737">
    <property type="term" value="C:cytoplasm"/>
    <property type="evidence" value="ECO:0007669"/>
    <property type="project" value="TreeGrafter"/>
</dbReference>
<dbReference type="PROSITE" id="PS51380">
    <property type="entry name" value="EXS"/>
    <property type="match status" value="1"/>
</dbReference>
<evidence type="ECO:0000256" key="6">
    <source>
        <dbReference type="SAM" id="MobiDB-lite"/>
    </source>
</evidence>
<dbReference type="Pfam" id="PF03105">
    <property type="entry name" value="SPX"/>
    <property type="match status" value="2"/>
</dbReference>
<feature type="transmembrane region" description="Helical" evidence="7">
    <location>
        <begin position="289"/>
        <end position="310"/>
    </location>
</feature>
<evidence type="ECO:0000256" key="3">
    <source>
        <dbReference type="ARBA" id="ARBA00022692"/>
    </source>
</evidence>
<feature type="region of interest" description="Disordered" evidence="6">
    <location>
        <begin position="653"/>
        <end position="714"/>
    </location>
</feature>
<dbReference type="VEuPathDB" id="AmoebaDB:ACA1_318540"/>
<name>L8GH73_ACACF</name>
<feature type="domain" description="EXS" evidence="8">
    <location>
        <begin position="448"/>
        <end position="651"/>
    </location>
</feature>
<evidence type="ECO:0000256" key="4">
    <source>
        <dbReference type="ARBA" id="ARBA00022989"/>
    </source>
</evidence>
<keyword evidence="4 7" id="KW-1133">Transmembrane helix</keyword>
<dbReference type="OMA" id="IGVMFAH"/>
<evidence type="ECO:0000256" key="2">
    <source>
        <dbReference type="ARBA" id="ARBA00009665"/>
    </source>
</evidence>
<comment type="similarity">
    <text evidence="2">Belongs to the SYG1 (TC 2.A.94) family.</text>
</comment>
<dbReference type="Pfam" id="PF03124">
    <property type="entry name" value="EXS"/>
    <property type="match status" value="1"/>
</dbReference>
<dbReference type="Proteomes" id="UP000011083">
    <property type="component" value="Unassembled WGS sequence"/>
</dbReference>
<dbReference type="CDD" id="cd14447">
    <property type="entry name" value="SPX"/>
    <property type="match status" value="1"/>
</dbReference>
<organism evidence="10 11">
    <name type="scientific">Acanthamoeba castellanii (strain ATCC 30010 / Neff)</name>
    <dbReference type="NCBI Taxonomy" id="1257118"/>
    <lineage>
        <taxon>Eukaryota</taxon>
        <taxon>Amoebozoa</taxon>
        <taxon>Discosea</taxon>
        <taxon>Longamoebia</taxon>
        <taxon>Centramoebida</taxon>
        <taxon>Acanthamoebidae</taxon>
        <taxon>Acanthamoeba</taxon>
    </lineage>
</organism>
<evidence type="ECO:0000256" key="7">
    <source>
        <dbReference type="SAM" id="Phobius"/>
    </source>
</evidence>
<dbReference type="AlphaFoldDB" id="L8GH73"/>
<feature type="compositionally biased region" description="Low complexity" evidence="6">
    <location>
        <begin position="687"/>
        <end position="704"/>
    </location>
</feature>
<dbReference type="STRING" id="1257118.L8GH73"/>